<keyword evidence="3" id="KW-1185">Reference proteome</keyword>
<dbReference type="EMBL" id="JANAWD010001127">
    <property type="protein sequence ID" value="KAJ3474188.1"/>
    <property type="molecule type" value="Genomic_DNA"/>
</dbReference>
<protein>
    <submittedName>
        <fullName evidence="2">Uncharacterized protein</fullName>
    </submittedName>
</protein>
<keyword evidence="1" id="KW-0732">Signal</keyword>
<comment type="caution">
    <text evidence="2">The sequence shown here is derived from an EMBL/GenBank/DDBJ whole genome shotgun (WGS) entry which is preliminary data.</text>
</comment>
<feature type="signal peptide" evidence="1">
    <location>
        <begin position="1"/>
        <end position="22"/>
    </location>
</feature>
<accession>A0AAD5UTJ9</accession>
<evidence type="ECO:0000313" key="3">
    <source>
        <dbReference type="Proteomes" id="UP001212997"/>
    </source>
</evidence>
<sequence length="122" mass="13388">MRTSSSVVVVLALASSLVPALAAPMYDSSLEITKREEQVARDLAEVFARAVQEDLESGALSWADVKNFGKKAFATGQKIYNVAAPIVKAVAPHVKKLLSREELELYSRLDAQDQELMLRDVL</sequence>
<dbReference type="Proteomes" id="UP001212997">
    <property type="component" value="Unassembled WGS sequence"/>
</dbReference>
<organism evidence="2 3">
    <name type="scientific">Meripilus lineatus</name>
    <dbReference type="NCBI Taxonomy" id="2056292"/>
    <lineage>
        <taxon>Eukaryota</taxon>
        <taxon>Fungi</taxon>
        <taxon>Dikarya</taxon>
        <taxon>Basidiomycota</taxon>
        <taxon>Agaricomycotina</taxon>
        <taxon>Agaricomycetes</taxon>
        <taxon>Polyporales</taxon>
        <taxon>Meripilaceae</taxon>
        <taxon>Meripilus</taxon>
    </lineage>
</organism>
<feature type="chain" id="PRO_5042168527" evidence="1">
    <location>
        <begin position="23"/>
        <end position="122"/>
    </location>
</feature>
<name>A0AAD5UTJ9_9APHY</name>
<evidence type="ECO:0000313" key="2">
    <source>
        <dbReference type="EMBL" id="KAJ3474188.1"/>
    </source>
</evidence>
<proteinExistence type="predicted"/>
<dbReference type="AlphaFoldDB" id="A0AAD5UTJ9"/>
<gene>
    <name evidence="2" type="ORF">NLI96_g12601</name>
</gene>
<evidence type="ECO:0000256" key="1">
    <source>
        <dbReference type="SAM" id="SignalP"/>
    </source>
</evidence>
<reference evidence="2" key="1">
    <citation type="submission" date="2022-07" db="EMBL/GenBank/DDBJ databases">
        <title>Genome Sequence of Physisporinus lineatus.</title>
        <authorList>
            <person name="Buettner E."/>
        </authorList>
    </citation>
    <scope>NUCLEOTIDE SEQUENCE</scope>
    <source>
        <strain evidence="2">VT162</strain>
    </source>
</reference>